<keyword evidence="4" id="KW-0963">Cytoplasm</keyword>
<evidence type="ECO:0000259" key="8">
    <source>
        <dbReference type="Pfam" id="PF23797"/>
    </source>
</evidence>
<dbReference type="InterPro" id="IPR056165">
    <property type="entry name" value="Beta-prop_ELP1_2nd"/>
</dbReference>
<keyword evidence="5" id="KW-0819">tRNA processing</keyword>
<feature type="domain" description="ELP1 first N-terminal beta-propeller" evidence="7">
    <location>
        <begin position="1"/>
        <end position="157"/>
    </location>
</feature>
<evidence type="ECO:0000256" key="2">
    <source>
        <dbReference type="ARBA" id="ARBA00005043"/>
    </source>
</evidence>
<protein>
    <recommendedName>
        <fullName evidence="6">Elongator complex protein 1</fullName>
    </recommendedName>
</protein>
<comment type="pathway">
    <text evidence="2">tRNA modification; 5-methoxycarbonylmethyl-2-thiouridine-tRNA biosynthesis.</text>
</comment>
<dbReference type="GO" id="GO:0000049">
    <property type="term" value="F:tRNA binding"/>
    <property type="evidence" value="ECO:0007669"/>
    <property type="project" value="TreeGrafter"/>
</dbReference>
<evidence type="ECO:0000256" key="4">
    <source>
        <dbReference type="ARBA" id="ARBA00022490"/>
    </source>
</evidence>
<name>A0AAD7PY19_QUISA</name>
<dbReference type="Pfam" id="PF23797">
    <property type="entry name" value="Beta-prop_ELP1_2nd"/>
    <property type="match status" value="1"/>
</dbReference>
<dbReference type="Gene3D" id="2.130.10.10">
    <property type="entry name" value="YVTN repeat-like/Quinoprotein amine dehydrogenase"/>
    <property type="match status" value="1"/>
</dbReference>
<sequence length="617" mass="69160">MKNLKLYSELSLNLEFQSKNEVLQFSAFDIERNRLFFVSSHNFIYTSHLSSFHDEGSCRNFLLSTEVDTIDLNPGDCITSFDYLMEKEALIVGTSDGLLLLHNVEDNTTEIVGKVEGGVKCISPSPDGELLGVITGFGQILVMTHDWDLLFENALEDLPEDSSVRETEFSSGFEDPISWQGDGKYFATLNDVCNSTSPLKKLKIWERNSGVLHASSESKAFGAVLDWMPSGAKIAAVYDRKTENKCPVIVFFERNGLERSTFSINEGIDATMKTLKWNCSSDLLAGVVRCENYDSLKFWSFSNNHWYLKHEIRYTKLDEVRFIWNPTRPLQLVCWTLGGQITVYNFIWNTAVMEDSTALVIDDSNIFVTPLTLSLMPPPMYLFSLKFSSAVRDIALYSKNSKNHLAASLSDGCLCIVELPAPETWEELEGKEFYVEACSIQTVFGSIIHLSWLDSHILLAVSHYGFSHSNYVSQSLVSYDGLLGFYSQEFELECSEDQVPGLLTCSGWHAKVSNRSSLPGLVVGIASNPVSKCAAYIQFSGGKIVEYKSKIGIGTISLQQEDKSFSSTYPWMRVVSVGSSGPLKPMVFGLDDIGRLQVKWENNMQQLQQFLILFKLG</sequence>
<dbReference type="GO" id="GO:0005829">
    <property type="term" value="C:cytosol"/>
    <property type="evidence" value="ECO:0007669"/>
    <property type="project" value="TreeGrafter"/>
</dbReference>
<accession>A0AAD7PY19</accession>
<dbReference type="GO" id="GO:0033588">
    <property type="term" value="C:elongator holoenzyme complex"/>
    <property type="evidence" value="ECO:0007669"/>
    <property type="project" value="InterPro"/>
</dbReference>
<comment type="subcellular location">
    <subcellularLocation>
        <location evidence="1">Cytoplasm</location>
    </subcellularLocation>
</comment>
<evidence type="ECO:0000256" key="1">
    <source>
        <dbReference type="ARBA" id="ARBA00004496"/>
    </source>
</evidence>
<proteinExistence type="inferred from homology"/>
<dbReference type="InterPro" id="IPR015943">
    <property type="entry name" value="WD40/YVTN_repeat-like_dom_sf"/>
</dbReference>
<dbReference type="GO" id="GO:0002926">
    <property type="term" value="P:tRNA wobble base 5-methoxycarbonylmethyl-2-thiouridinylation"/>
    <property type="evidence" value="ECO:0007669"/>
    <property type="project" value="TreeGrafter"/>
</dbReference>
<comment type="caution">
    <text evidence="9">The sequence shown here is derived from an EMBL/GenBank/DDBJ whole genome shotgun (WGS) entry which is preliminary data.</text>
</comment>
<evidence type="ECO:0000256" key="3">
    <source>
        <dbReference type="ARBA" id="ARBA00006086"/>
    </source>
</evidence>
<evidence type="ECO:0000313" key="10">
    <source>
        <dbReference type="Proteomes" id="UP001163823"/>
    </source>
</evidence>
<gene>
    <name evidence="9" type="ORF">O6P43_009354</name>
</gene>
<comment type="similarity">
    <text evidence="3">Belongs to the ELP1/IKA1 family.</text>
</comment>
<dbReference type="EMBL" id="JARAOO010000004">
    <property type="protein sequence ID" value="KAJ7971299.1"/>
    <property type="molecule type" value="Genomic_DNA"/>
</dbReference>
<organism evidence="9 10">
    <name type="scientific">Quillaja saponaria</name>
    <name type="common">Soap bark tree</name>
    <dbReference type="NCBI Taxonomy" id="32244"/>
    <lineage>
        <taxon>Eukaryota</taxon>
        <taxon>Viridiplantae</taxon>
        <taxon>Streptophyta</taxon>
        <taxon>Embryophyta</taxon>
        <taxon>Tracheophyta</taxon>
        <taxon>Spermatophyta</taxon>
        <taxon>Magnoliopsida</taxon>
        <taxon>eudicotyledons</taxon>
        <taxon>Gunneridae</taxon>
        <taxon>Pentapetalae</taxon>
        <taxon>rosids</taxon>
        <taxon>fabids</taxon>
        <taxon>Fabales</taxon>
        <taxon>Quillajaceae</taxon>
        <taxon>Quillaja</taxon>
    </lineage>
</organism>
<evidence type="ECO:0000259" key="7">
    <source>
        <dbReference type="Pfam" id="PF04762"/>
    </source>
</evidence>
<evidence type="ECO:0000313" key="9">
    <source>
        <dbReference type="EMBL" id="KAJ7971299.1"/>
    </source>
</evidence>
<feature type="domain" description="ELP1 N-terminal second beta-propeller" evidence="8">
    <location>
        <begin position="360"/>
        <end position="596"/>
    </location>
</feature>
<dbReference type="InterPro" id="IPR006849">
    <property type="entry name" value="Elp1"/>
</dbReference>
<dbReference type="KEGG" id="qsa:O6P43_009354"/>
<reference evidence="9" key="1">
    <citation type="journal article" date="2023" name="Science">
        <title>Elucidation of the pathway for biosynthesis of saponin adjuvants from the soapbark tree.</title>
        <authorList>
            <person name="Reed J."/>
            <person name="Orme A."/>
            <person name="El-Demerdash A."/>
            <person name="Owen C."/>
            <person name="Martin L.B.B."/>
            <person name="Misra R.C."/>
            <person name="Kikuchi S."/>
            <person name="Rejzek M."/>
            <person name="Martin A.C."/>
            <person name="Harkess A."/>
            <person name="Leebens-Mack J."/>
            <person name="Louveau T."/>
            <person name="Stephenson M.J."/>
            <person name="Osbourn A."/>
        </authorList>
    </citation>
    <scope>NUCLEOTIDE SEQUENCE</scope>
    <source>
        <strain evidence="9">S10</strain>
    </source>
</reference>
<dbReference type="PANTHER" id="PTHR12747">
    <property type="entry name" value="ELONGATOR COMPLEX PROTEIN 1"/>
    <property type="match status" value="1"/>
</dbReference>
<dbReference type="PANTHER" id="PTHR12747:SF0">
    <property type="entry name" value="ELONGATOR COMPLEX PROTEIN 1"/>
    <property type="match status" value="1"/>
</dbReference>
<evidence type="ECO:0000256" key="5">
    <source>
        <dbReference type="ARBA" id="ARBA00022694"/>
    </source>
</evidence>
<keyword evidence="10" id="KW-1185">Reference proteome</keyword>
<dbReference type="InterPro" id="IPR056164">
    <property type="entry name" value="Beta-prop_ELP1_1st"/>
</dbReference>
<dbReference type="AlphaFoldDB" id="A0AAD7PY19"/>
<dbReference type="Pfam" id="PF04762">
    <property type="entry name" value="Beta-prop_ELP1_1st"/>
    <property type="match status" value="2"/>
</dbReference>
<dbReference type="SUPFAM" id="SSF82171">
    <property type="entry name" value="DPP6 N-terminal domain-like"/>
    <property type="match status" value="1"/>
</dbReference>
<evidence type="ECO:0000256" key="6">
    <source>
        <dbReference type="ARBA" id="ARBA00029535"/>
    </source>
</evidence>
<feature type="domain" description="ELP1 first N-terminal beta-propeller" evidence="7">
    <location>
        <begin position="176"/>
        <end position="326"/>
    </location>
</feature>
<dbReference type="Proteomes" id="UP001163823">
    <property type="component" value="Chromosome 4"/>
</dbReference>